<evidence type="ECO:0000313" key="1">
    <source>
        <dbReference type="EMBL" id="EFH86030.1"/>
    </source>
</evidence>
<keyword evidence="2" id="KW-1185">Reference proteome</keyword>
<dbReference type="AlphaFoldDB" id="D6TRS8"/>
<organism evidence="1 2">
    <name type="scientific">Ktedonobacter racemifer DSM 44963</name>
    <dbReference type="NCBI Taxonomy" id="485913"/>
    <lineage>
        <taxon>Bacteria</taxon>
        <taxon>Bacillati</taxon>
        <taxon>Chloroflexota</taxon>
        <taxon>Ktedonobacteria</taxon>
        <taxon>Ktedonobacterales</taxon>
        <taxon>Ktedonobacteraceae</taxon>
        <taxon>Ktedonobacter</taxon>
    </lineage>
</organism>
<dbReference type="InParanoid" id="D6TRS8"/>
<comment type="caution">
    <text evidence="1">The sequence shown here is derived from an EMBL/GenBank/DDBJ whole genome shotgun (WGS) entry which is preliminary data.</text>
</comment>
<dbReference type="STRING" id="485913.Krac_7296"/>
<proteinExistence type="predicted"/>
<reference evidence="1 2" key="1">
    <citation type="journal article" date="2011" name="Stand. Genomic Sci.">
        <title>Non-contiguous finished genome sequence and contextual data of the filamentous soil bacterium Ktedonobacter racemifer type strain (SOSP1-21).</title>
        <authorList>
            <person name="Chang Y.J."/>
            <person name="Land M."/>
            <person name="Hauser L."/>
            <person name="Chertkov O."/>
            <person name="Del Rio T.G."/>
            <person name="Nolan M."/>
            <person name="Copeland A."/>
            <person name="Tice H."/>
            <person name="Cheng J.F."/>
            <person name="Lucas S."/>
            <person name="Han C."/>
            <person name="Goodwin L."/>
            <person name="Pitluck S."/>
            <person name="Ivanova N."/>
            <person name="Ovchinikova G."/>
            <person name="Pati A."/>
            <person name="Chen A."/>
            <person name="Palaniappan K."/>
            <person name="Mavromatis K."/>
            <person name="Liolios K."/>
            <person name="Brettin T."/>
            <person name="Fiebig A."/>
            <person name="Rohde M."/>
            <person name="Abt B."/>
            <person name="Goker M."/>
            <person name="Detter J.C."/>
            <person name="Woyke T."/>
            <person name="Bristow J."/>
            <person name="Eisen J.A."/>
            <person name="Markowitz V."/>
            <person name="Hugenholtz P."/>
            <person name="Kyrpides N.C."/>
            <person name="Klenk H.P."/>
            <person name="Lapidus A."/>
        </authorList>
    </citation>
    <scope>NUCLEOTIDE SEQUENCE [LARGE SCALE GENOMIC DNA]</scope>
    <source>
        <strain evidence="2">DSM 44963</strain>
    </source>
</reference>
<protein>
    <submittedName>
        <fullName evidence="1">Uncharacterized protein</fullName>
    </submittedName>
</protein>
<name>D6TRS8_KTERA</name>
<gene>
    <name evidence="1" type="ORF">Krac_7296</name>
</gene>
<dbReference type="Proteomes" id="UP000004508">
    <property type="component" value="Unassembled WGS sequence"/>
</dbReference>
<sequence>MLAVTSDGRLLAFGADPQTGITKQALQQPVASFRLWIWNPHLAGWQVLSSPLRYTANEGCAFCWSASIARSSSSGAYLYAHYWEDGNSLFHIRIPDAR</sequence>
<accession>D6TRS8</accession>
<evidence type="ECO:0000313" key="2">
    <source>
        <dbReference type="Proteomes" id="UP000004508"/>
    </source>
</evidence>
<dbReference type="EMBL" id="ADVG01000002">
    <property type="protein sequence ID" value="EFH86030.1"/>
    <property type="molecule type" value="Genomic_DNA"/>
</dbReference>